<organism evidence="1 2">
    <name type="scientific">Populus alba x Populus x berolinensis</name>
    <dbReference type="NCBI Taxonomy" id="444605"/>
    <lineage>
        <taxon>Eukaryota</taxon>
        <taxon>Viridiplantae</taxon>
        <taxon>Streptophyta</taxon>
        <taxon>Embryophyta</taxon>
        <taxon>Tracheophyta</taxon>
        <taxon>Spermatophyta</taxon>
        <taxon>Magnoliopsida</taxon>
        <taxon>eudicotyledons</taxon>
        <taxon>Gunneridae</taxon>
        <taxon>Pentapetalae</taxon>
        <taxon>rosids</taxon>
        <taxon>fabids</taxon>
        <taxon>Malpighiales</taxon>
        <taxon>Salicaceae</taxon>
        <taxon>Saliceae</taxon>
        <taxon>Populus</taxon>
    </lineage>
</organism>
<gene>
    <name evidence="1" type="ORF">NC653_028443</name>
</gene>
<proteinExistence type="predicted"/>
<dbReference type="EMBL" id="JAQIZT010000011">
    <property type="protein sequence ID" value="KAJ6980633.1"/>
    <property type="molecule type" value="Genomic_DNA"/>
</dbReference>
<sequence>MANSPTRGSPPHMKGFGLKKWRRIRRDIVKDASAGVDNSKVLKRVSSALGDEFVTHGSNLEYRFTDASAFSVAQILRIVRIRVAGPQQQLVLKGEARPAFSIRGDFSVTSNGTQSGRSMNYDGENSDEAHAVEQQFGGGVQTSYGQENVGEVEDFQKMN</sequence>
<evidence type="ECO:0000313" key="1">
    <source>
        <dbReference type="EMBL" id="KAJ6980633.1"/>
    </source>
</evidence>
<dbReference type="InterPro" id="IPR044696">
    <property type="entry name" value="WIP1/2/3"/>
</dbReference>
<keyword evidence="2" id="KW-1185">Reference proteome</keyword>
<reference evidence="1" key="1">
    <citation type="journal article" date="2023" name="Mol. Ecol. Resour.">
        <title>Chromosome-level genome assembly of a triploid poplar Populus alba 'Berolinensis'.</title>
        <authorList>
            <person name="Chen S."/>
            <person name="Yu Y."/>
            <person name="Wang X."/>
            <person name="Wang S."/>
            <person name="Zhang T."/>
            <person name="Zhou Y."/>
            <person name="He R."/>
            <person name="Meng N."/>
            <person name="Wang Y."/>
            <person name="Liu W."/>
            <person name="Liu Z."/>
            <person name="Liu J."/>
            <person name="Guo Q."/>
            <person name="Huang H."/>
            <person name="Sederoff R.R."/>
            <person name="Wang G."/>
            <person name="Qu G."/>
            <person name="Chen S."/>
        </authorList>
    </citation>
    <scope>NUCLEOTIDE SEQUENCE</scope>
    <source>
        <strain evidence="1">SC-2020</strain>
    </source>
</reference>
<dbReference type="AlphaFoldDB" id="A0AAD6Q863"/>
<dbReference type="PANTHER" id="PTHR34562:SF8">
    <property type="entry name" value="WPP DOMAIN-INTERACTING PROTEIN 1"/>
    <property type="match status" value="1"/>
</dbReference>
<dbReference type="PANTHER" id="PTHR34562">
    <property type="entry name" value="WPP DOMAIN-INTERACTING PROTEIN 2"/>
    <property type="match status" value="1"/>
</dbReference>
<evidence type="ECO:0000313" key="2">
    <source>
        <dbReference type="Proteomes" id="UP001164929"/>
    </source>
</evidence>
<protein>
    <submittedName>
        <fullName evidence="1">Uncharacterized protein</fullName>
    </submittedName>
</protein>
<name>A0AAD6Q863_9ROSI</name>
<dbReference type="Proteomes" id="UP001164929">
    <property type="component" value="Chromosome 11"/>
</dbReference>
<accession>A0AAD6Q863</accession>
<comment type="caution">
    <text evidence="1">The sequence shown here is derived from an EMBL/GenBank/DDBJ whole genome shotgun (WGS) entry which is preliminary data.</text>
</comment>